<dbReference type="SMART" id="SM00963">
    <property type="entry name" value="SRP54_N"/>
    <property type="match status" value="1"/>
</dbReference>
<feature type="binding site" evidence="9">
    <location>
        <begin position="109"/>
        <end position="116"/>
    </location>
    <ligand>
        <name>GTP</name>
        <dbReference type="ChEBI" id="CHEBI:37565"/>
    </ligand>
</feature>
<dbReference type="Proteomes" id="UP000011728">
    <property type="component" value="Chromosome"/>
</dbReference>
<dbReference type="FunFam" id="1.20.120.140:FF:000008">
    <property type="entry name" value="Signal recognition particle receptor FtsY"/>
    <property type="match status" value="1"/>
</dbReference>
<comment type="function">
    <text evidence="9">Involved in targeting and insertion of nascent membrane proteins into the cytoplasmic membrane. Acts as a receptor for the complex formed by the signal recognition particle (SRP) and the ribosome-nascent chain (RNC).</text>
</comment>
<dbReference type="GO" id="GO:0006614">
    <property type="term" value="P:SRP-dependent cotranslational protein targeting to membrane"/>
    <property type="evidence" value="ECO:0007669"/>
    <property type="project" value="InterPro"/>
</dbReference>
<comment type="subunit">
    <text evidence="9">Part of the signal recognition particle protein translocation system, which is composed of SRP and FtsY.</text>
</comment>
<dbReference type="Pfam" id="PF02881">
    <property type="entry name" value="SRP54_N"/>
    <property type="match status" value="1"/>
</dbReference>
<dbReference type="GO" id="GO:0005737">
    <property type="term" value="C:cytoplasm"/>
    <property type="evidence" value="ECO:0007669"/>
    <property type="project" value="UniProtKB-SubCell"/>
</dbReference>
<evidence type="ECO:0000256" key="7">
    <source>
        <dbReference type="ARBA" id="ARBA00023170"/>
    </source>
</evidence>
<dbReference type="Pfam" id="PF00448">
    <property type="entry name" value="SRP54"/>
    <property type="match status" value="1"/>
</dbReference>
<evidence type="ECO:0000256" key="8">
    <source>
        <dbReference type="ARBA" id="ARBA00048027"/>
    </source>
</evidence>
<dbReference type="GO" id="GO:0005886">
    <property type="term" value="C:plasma membrane"/>
    <property type="evidence" value="ECO:0007669"/>
    <property type="project" value="UniProtKB-SubCell"/>
</dbReference>
<evidence type="ECO:0000256" key="9">
    <source>
        <dbReference type="HAMAP-Rule" id="MF_00920"/>
    </source>
</evidence>
<dbReference type="InterPro" id="IPR004390">
    <property type="entry name" value="SR_rcpt_FtsY"/>
</dbReference>
<organism evidence="11 12">
    <name type="scientific">Clostridium saccharoperbutylacetonicum N1-4(HMT)</name>
    <dbReference type="NCBI Taxonomy" id="931276"/>
    <lineage>
        <taxon>Bacteria</taxon>
        <taxon>Bacillati</taxon>
        <taxon>Bacillota</taxon>
        <taxon>Clostridia</taxon>
        <taxon>Eubacteriales</taxon>
        <taxon>Clostridiaceae</taxon>
        <taxon>Clostridium</taxon>
    </lineage>
</organism>
<dbReference type="PATRIC" id="fig|931276.5.peg.1270"/>
<dbReference type="HAMAP" id="MF_00920">
    <property type="entry name" value="FtsY"/>
    <property type="match status" value="1"/>
</dbReference>
<dbReference type="OrthoDB" id="9804720at2"/>
<dbReference type="GO" id="GO:0005525">
    <property type="term" value="F:GTP binding"/>
    <property type="evidence" value="ECO:0007669"/>
    <property type="project" value="UniProtKB-UniRule"/>
</dbReference>
<dbReference type="HOGENOM" id="CLU_009301_3_4_9"/>
<keyword evidence="3 9" id="KW-0547">Nucleotide-binding</keyword>
<keyword evidence="12" id="KW-1185">Reference proteome</keyword>
<dbReference type="InterPro" id="IPR027417">
    <property type="entry name" value="P-loop_NTPase"/>
</dbReference>
<dbReference type="EMBL" id="CP004121">
    <property type="protein sequence ID" value="AGF55083.1"/>
    <property type="molecule type" value="Genomic_DNA"/>
</dbReference>
<keyword evidence="7 9" id="KW-0675">Receptor</keyword>
<dbReference type="GO" id="GO:0003924">
    <property type="term" value="F:GTPase activity"/>
    <property type="evidence" value="ECO:0007669"/>
    <property type="project" value="UniProtKB-UniRule"/>
</dbReference>
<keyword evidence="2 9" id="KW-0963">Cytoplasm</keyword>
<keyword evidence="4 9" id="KW-0378">Hydrolase</keyword>
<evidence type="ECO:0000256" key="6">
    <source>
        <dbReference type="ARBA" id="ARBA00023136"/>
    </source>
</evidence>
<dbReference type="SMART" id="SM00962">
    <property type="entry name" value="SRP54"/>
    <property type="match status" value="1"/>
</dbReference>
<dbReference type="GO" id="GO:0005047">
    <property type="term" value="F:signal recognition particle binding"/>
    <property type="evidence" value="ECO:0007669"/>
    <property type="project" value="TreeGrafter"/>
</dbReference>
<dbReference type="SUPFAM" id="SSF52540">
    <property type="entry name" value="P-loop containing nucleoside triphosphate hydrolases"/>
    <property type="match status" value="1"/>
</dbReference>
<dbReference type="KEGG" id="csr:Cspa_c13110"/>
<comment type="catalytic activity">
    <reaction evidence="8 9">
        <text>GTP + H2O = GDP + phosphate + H(+)</text>
        <dbReference type="Rhea" id="RHEA:19669"/>
        <dbReference type="ChEBI" id="CHEBI:15377"/>
        <dbReference type="ChEBI" id="CHEBI:15378"/>
        <dbReference type="ChEBI" id="CHEBI:37565"/>
        <dbReference type="ChEBI" id="CHEBI:43474"/>
        <dbReference type="ChEBI" id="CHEBI:58189"/>
        <dbReference type="EC" id="3.6.5.4"/>
    </reaction>
</comment>
<feature type="binding site" evidence="9">
    <location>
        <begin position="255"/>
        <end position="258"/>
    </location>
    <ligand>
        <name>GTP</name>
        <dbReference type="ChEBI" id="CHEBI:37565"/>
    </ligand>
</feature>
<name>M1MFC8_9CLOT</name>
<feature type="domain" description="SRP54-type proteins GTP-binding" evidence="10">
    <location>
        <begin position="276"/>
        <end position="289"/>
    </location>
</feature>
<dbReference type="InterPro" id="IPR003593">
    <property type="entry name" value="AAA+_ATPase"/>
</dbReference>
<sequence>MFGNLFNKLKDGLTKTRDGLTDKINEALKLAITIDEDLYEELEEILITSDVGMDTTIDIIERLRNKIRKEKINDPQEVKPALKEVIREMLLEGNYEDNEQGKKVMLVIGVNGVGKTTSIGKLAAKNKAEGKKVLLAAADTFRAAAIDQLEVWSNRAEVDIVKHQEGSDPAAVVFDAIEASKARNVDLLICDTAGRLHNKKNLMNELEKINRIIDRELEGFEKETLLVLDATTGQNAVIQAKQFMEACPIDGIILTKLDGTAKGGVVLSIKQSLNIPVRYIGVGEGIDDLQKFDAEAFAEALI</sequence>
<dbReference type="NCBIfam" id="TIGR00064">
    <property type="entry name" value="ftsY"/>
    <property type="match status" value="1"/>
</dbReference>
<protein>
    <recommendedName>
        <fullName evidence="9">Signal recognition particle receptor FtsY</fullName>
        <shortName evidence="9">SRP receptor</shortName>
        <ecNumber evidence="9">3.6.5.4</ecNumber>
    </recommendedName>
</protein>
<evidence type="ECO:0000256" key="3">
    <source>
        <dbReference type="ARBA" id="ARBA00022741"/>
    </source>
</evidence>
<dbReference type="FunFam" id="3.40.50.300:FF:000053">
    <property type="entry name" value="Signal recognition particle receptor FtsY"/>
    <property type="match status" value="1"/>
</dbReference>
<dbReference type="InterPro" id="IPR000897">
    <property type="entry name" value="SRP54_GTPase_dom"/>
</dbReference>
<feature type="binding site" evidence="9">
    <location>
        <begin position="191"/>
        <end position="195"/>
    </location>
    <ligand>
        <name>GTP</name>
        <dbReference type="ChEBI" id="CHEBI:37565"/>
    </ligand>
</feature>
<dbReference type="Gene3D" id="3.40.50.300">
    <property type="entry name" value="P-loop containing nucleotide triphosphate hydrolases"/>
    <property type="match status" value="1"/>
</dbReference>
<reference evidence="11 12" key="1">
    <citation type="submission" date="2013-02" db="EMBL/GenBank/DDBJ databases">
        <title>Genome sequence of Clostridium saccharoperbutylacetonicum N1-4(HMT).</title>
        <authorList>
            <person name="Poehlein A."/>
            <person name="Daniel R."/>
        </authorList>
    </citation>
    <scope>NUCLEOTIDE SEQUENCE [LARGE SCALE GENOMIC DNA]</scope>
    <source>
        <strain evidence="12">N1-4(HMT)</strain>
    </source>
</reference>
<evidence type="ECO:0000313" key="11">
    <source>
        <dbReference type="EMBL" id="AGF55083.1"/>
    </source>
</evidence>
<dbReference type="CDD" id="cd17874">
    <property type="entry name" value="FtsY"/>
    <property type="match status" value="1"/>
</dbReference>
<dbReference type="PANTHER" id="PTHR43134">
    <property type="entry name" value="SIGNAL RECOGNITION PARTICLE RECEPTOR SUBUNIT ALPHA"/>
    <property type="match status" value="1"/>
</dbReference>
<evidence type="ECO:0000256" key="4">
    <source>
        <dbReference type="ARBA" id="ARBA00022801"/>
    </source>
</evidence>
<dbReference type="InterPro" id="IPR013822">
    <property type="entry name" value="Signal_recog_particl_SRP54_hlx"/>
</dbReference>
<keyword evidence="6 9" id="KW-0472">Membrane</keyword>
<dbReference type="SMART" id="SM00382">
    <property type="entry name" value="AAA"/>
    <property type="match status" value="1"/>
</dbReference>
<dbReference type="RefSeq" id="WP_015391406.1">
    <property type="nucleotide sequence ID" value="NC_020291.1"/>
</dbReference>
<dbReference type="STRING" id="36745.CLSAP_12790"/>
<comment type="subcellular location">
    <subcellularLocation>
        <location evidence="9">Cell membrane</location>
        <topology evidence="9">Peripheral membrane protein</topology>
        <orientation evidence="9">Cytoplasmic side</orientation>
    </subcellularLocation>
    <subcellularLocation>
        <location evidence="9">Cytoplasm</location>
    </subcellularLocation>
</comment>
<dbReference type="InterPro" id="IPR036225">
    <property type="entry name" value="SRP/SRP_N"/>
</dbReference>
<dbReference type="InterPro" id="IPR042101">
    <property type="entry name" value="SRP54_N_sf"/>
</dbReference>
<comment type="similarity">
    <text evidence="9">Belongs to the GTP-binding SRP family. FtsY subfamily.</text>
</comment>
<evidence type="ECO:0000256" key="5">
    <source>
        <dbReference type="ARBA" id="ARBA00023134"/>
    </source>
</evidence>
<accession>M1MFC8</accession>
<dbReference type="PANTHER" id="PTHR43134:SF1">
    <property type="entry name" value="SIGNAL RECOGNITION PARTICLE RECEPTOR SUBUNIT ALPHA"/>
    <property type="match status" value="1"/>
</dbReference>
<dbReference type="AlphaFoldDB" id="M1MFC8"/>
<keyword evidence="5 9" id="KW-0342">GTP-binding</keyword>
<evidence type="ECO:0000256" key="2">
    <source>
        <dbReference type="ARBA" id="ARBA00022490"/>
    </source>
</evidence>
<dbReference type="SUPFAM" id="SSF47364">
    <property type="entry name" value="Domain of the SRP/SRP receptor G-proteins"/>
    <property type="match status" value="1"/>
</dbReference>
<evidence type="ECO:0000313" key="12">
    <source>
        <dbReference type="Proteomes" id="UP000011728"/>
    </source>
</evidence>
<dbReference type="PROSITE" id="PS00300">
    <property type="entry name" value="SRP54"/>
    <property type="match status" value="1"/>
</dbReference>
<dbReference type="eggNOG" id="COG0552">
    <property type="taxonomic scope" value="Bacteria"/>
</dbReference>
<evidence type="ECO:0000256" key="1">
    <source>
        <dbReference type="ARBA" id="ARBA00022475"/>
    </source>
</evidence>
<dbReference type="EC" id="3.6.5.4" evidence="9"/>
<evidence type="ECO:0000259" key="10">
    <source>
        <dbReference type="PROSITE" id="PS00300"/>
    </source>
</evidence>
<keyword evidence="1 9" id="KW-1003">Cell membrane</keyword>
<gene>
    <name evidence="9 11" type="primary">ftsY</name>
    <name evidence="11" type="ORF">Cspa_c13110</name>
</gene>
<proteinExistence type="inferred from homology"/>
<dbReference type="Gene3D" id="1.20.120.140">
    <property type="entry name" value="Signal recognition particle SRP54, nucleotide-binding domain"/>
    <property type="match status" value="1"/>
</dbReference>